<keyword evidence="4" id="KW-1185">Reference proteome</keyword>
<evidence type="ECO:0000313" key="5">
    <source>
        <dbReference type="Proteomes" id="UP000011543"/>
    </source>
</evidence>
<reference evidence="3 5" key="3">
    <citation type="journal article" date="2014" name="PLoS Genet.">
        <title>Phylogenetically driven sequencing of extremely halophilic archaea reveals strategies for static and dynamic osmo-response.</title>
        <authorList>
            <person name="Becker E.A."/>
            <person name="Seitzer P.M."/>
            <person name="Tritt A."/>
            <person name="Larsen D."/>
            <person name="Krusor M."/>
            <person name="Yao A.I."/>
            <person name="Wu D."/>
            <person name="Madern D."/>
            <person name="Eisen J.A."/>
            <person name="Darling A.E."/>
            <person name="Facciotti M.T."/>
        </authorList>
    </citation>
    <scope>NUCLEOTIDE SEQUENCE [LARGE SCALE GENOMIC DNA]</scope>
    <source>
        <strain evidence="5">ATCC 43099 / DSM 3394 / CCM 3739 / CIP 104546 / IAM 13178 / JCM 8861 / NBRC 102185 / NCIMB 2190 / MS3</strain>
        <strain evidence="3">MS-3</strain>
    </source>
</reference>
<dbReference type="InterPro" id="IPR055768">
    <property type="entry name" value="DUF7344"/>
</dbReference>
<protein>
    <recommendedName>
        <fullName evidence="1">DUF7344 domain-containing protein</fullName>
    </recommendedName>
</protein>
<organism evidence="2 4">
    <name type="scientific">Natrialba magadii (strain ATCC 43099 / DSM 3394 / CCM 3739 / CIP 104546 / IAM 13178 / JCM 8861 / NBRC 102185 / NCIMB 2190 / MS3)</name>
    <name type="common">Natronobacterium magadii</name>
    <dbReference type="NCBI Taxonomy" id="547559"/>
    <lineage>
        <taxon>Archaea</taxon>
        <taxon>Methanobacteriati</taxon>
        <taxon>Methanobacteriota</taxon>
        <taxon>Stenosarchaea group</taxon>
        <taxon>Halobacteria</taxon>
        <taxon>Halobacteriales</taxon>
        <taxon>Natrialbaceae</taxon>
        <taxon>Natrialba</taxon>
    </lineage>
</organism>
<evidence type="ECO:0000259" key="1">
    <source>
        <dbReference type="Pfam" id="PF24035"/>
    </source>
</evidence>
<reference evidence="2 4" key="2">
    <citation type="journal article" date="2012" name="BMC Genomics">
        <title>A comparative genomics perspective on the genetic content of the alkaliphilic haloarchaeon Natrialba magadii ATCC 43099T.</title>
        <authorList>
            <person name="Siddaramappa S."/>
            <person name="Challacombe J.F."/>
            <person name="Decastro R.E."/>
            <person name="Pfeiffer F."/>
            <person name="Sastre D.E."/>
            <person name="Gimenez M.I."/>
            <person name="Paggi R.A."/>
            <person name="Detter J.C."/>
            <person name="Davenport K.W."/>
            <person name="Goodwin L.A."/>
            <person name="Kyrpides N."/>
            <person name="Tapia R."/>
            <person name="Pitluck S."/>
            <person name="Lucas S."/>
            <person name="Woyke T."/>
            <person name="Maupin-Furlow J.A."/>
        </authorList>
    </citation>
    <scope>NUCLEOTIDE SEQUENCE [LARGE SCALE GENOMIC DNA]</scope>
    <source>
        <strain evidence="2">ATCC 43099</strain>
        <strain evidence="4">ATCC 43099 / DSM 3394 / CCM 3739 / CIP 104546 / IAM 13178 / JCM 8861 / NBRC 102185 / NCIMB 2190 / MS3</strain>
    </source>
</reference>
<dbReference type="Pfam" id="PF24035">
    <property type="entry name" value="DUF7344"/>
    <property type="match status" value="1"/>
</dbReference>
<dbReference type="PATRIC" id="fig|547559.17.peg.457"/>
<reference evidence="2" key="4">
    <citation type="submission" date="2016-09" db="EMBL/GenBank/DDBJ databases">
        <authorList>
            <person name="Pfeiffer F."/>
        </authorList>
    </citation>
    <scope>NUCLEOTIDE SEQUENCE</scope>
    <source>
        <strain evidence="2">ATCC 43099</strain>
    </source>
</reference>
<dbReference type="RefSeq" id="WP_004213937.1">
    <property type="nucleotide sequence ID" value="NC_013922.1"/>
</dbReference>
<accession>D3SXV4</accession>
<dbReference type="eggNOG" id="arCOG03828">
    <property type="taxonomic scope" value="Archaea"/>
</dbReference>
<sequence length="115" mass="12847">MGEKRANHVDADQVFGALADQRFRDVLRCLDERETPIELAELADAVASRTHDEPVAALPDRTVERTYIALYHAHVPRLAASGLVSYNQCQELVDTTEPFEPIVKSVLEETSSKLE</sequence>
<dbReference type="Proteomes" id="UP000001879">
    <property type="component" value="Chromosome"/>
</dbReference>
<evidence type="ECO:0000313" key="3">
    <source>
        <dbReference type="EMBL" id="ELY33151.1"/>
    </source>
</evidence>
<name>D3SXV4_NATMM</name>
<evidence type="ECO:0000313" key="4">
    <source>
        <dbReference type="Proteomes" id="UP000001879"/>
    </source>
</evidence>
<dbReference type="STRING" id="547559.Nmag_0406"/>
<dbReference type="Proteomes" id="UP000011543">
    <property type="component" value="Unassembled WGS sequence"/>
</dbReference>
<dbReference type="EMBL" id="AOHS01000010">
    <property type="protein sequence ID" value="ELY33151.1"/>
    <property type="molecule type" value="Genomic_DNA"/>
</dbReference>
<dbReference type="EMBL" id="CP001932">
    <property type="protein sequence ID" value="ADD03994.1"/>
    <property type="molecule type" value="Genomic_DNA"/>
</dbReference>
<dbReference type="AlphaFoldDB" id="D3SXV4"/>
<dbReference type="PaxDb" id="547559-Nmag_0406"/>
<proteinExistence type="predicted"/>
<gene>
    <name evidence="2" type="ordered locus">Nmag_0406</name>
    <name evidence="3" type="ORF">C500_02444</name>
</gene>
<reference evidence="4" key="1">
    <citation type="submission" date="2010-02" db="EMBL/GenBank/DDBJ databases">
        <title>Complete sequence of chromosome of Natrialba magadii ATCC 43099.</title>
        <authorList>
            <consortium name="US DOE Joint Genome Institute"/>
            <person name="Lucas S."/>
            <person name="Copeland A."/>
            <person name="Lapidus A."/>
            <person name="Cheng J.-F."/>
            <person name="Bruce D."/>
            <person name="Goodwin L."/>
            <person name="Pitluck S."/>
            <person name="Davenport K."/>
            <person name="Saunders E."/>
            <person name="Detter J.C."/>
            <person name="Han C."/>
            <person name="Tapia R."/>
            <person name="Land M."/>
            <person name="Hauser L."/>
            <person name="Kyrpides N."/>
            <person name="Mikhailova N."/>
            <person name="De Castro R.E."/>
            <person name="Maupin-Furlow J.A."/>
            <person name="Woyke T."/>
        </authorList>
    </citation>
    <scope>NUCLEOTIDE SEQUENCE [LARGE SCALE GENOMIC DNA]</scope>
    <source>
        <strain evidence="4">ATCC 43099 / DSM 3394 / CCM 3739 / CIP 104546 / IAM 13178 / JCM 8861 / NBRC 102185 / NCIMB 2190 / MS3</strain>
    </source>
</reference>
<evidence type="ECO:0000313" key="2">
    <source>
        <dbReference type="EMBL" id="ADD03994.1"/>
    </source>
</evidence>
<dbReference type="HOGENOM" id="CLU_131305_4_2_2"/>
<feature type="domain" description="DUF7344" evidence="1">
    <location>
        <begin position="15"/>
        <end position="93"/>
    </location>
</feature>
<dbReference type="OrthoDB" id="247722at2157"/>
<dbReference type="KEGG" id="nmg:Nmag_0406"/>
<dbReference type="GeneID" id="8823228"/>